<reference evidence="4" key="1">
    <citation type="submission" date="2012-04" db="EMBL/GenBank/DDBJ databases">
        <title>The Genome Sequence of Loa loa.</title>
        <authorList>
            <consortium name="The Broad Institute Genome Sequencing Platform"/>
            <consortium name="Broad Institute Genome Sequencing Center for Infectious Disease"/>
            <person name="Nutman T.B."/>
            <person name="Fink D.L."/>
            <person name="Russ C."/>
            <person name="Young S."/>
            <person name="Zeng Q."/>
            <person name="Gargeya S."/>
            <person name="Alvarado L."/>
            <person name="Berlin A."/>
            <person name="Chapman S.B."/>
            <person name="Chen Z."/>
            <person name="Freedman E."/>
            <person name="Gellesch M."/>
            <person name="Goldberg J."/>
            <person name="Griggs A."/>
            <person name="Gujja S."/>
            <person name="Heilman E.R."/>
            <person name="Heiman D."/>
            <person name="Howarth C."/>
            <person name="Mehta T."/>
            <person name="Neiman D."/>
            <person name="Pearson M."/>
            <person name="Roberts A."/>
            <person name="Saif S."/>
            <person name="Shea T."/>
            <person name="Shenoy N."/>
            <person name="Sisk P."/>
            <person name="Stolte C."/>
            <person name="Sykes S."/>
            <person name="White J."/>
            <person name="Yandava C."/>
            <person name="Haas B."/>
            <person name="Henn M.R."/>
            <person name="Nusbaum C."/>
            <person name="Birren B."/>
        </authorList>
    </citation>
    <scope>NUCLEOTIDE SEQUENCE [LARGE SCALE GENOMIC DNA]</scope>
</reference>
<dbReference type="CDD" id="cd00173">
    <property type="entry name" value="SH2"/>
    <property type="match status" value="1"/>
</dbReference>
<accession>A0A1S0UF33</accession>
<dbReference type="RefSeq" id="XP_020304992.1">
    <property type="nucleotide sequence ID" value="XM_020451241.1"/>
</dbReference>
<feature type="domain" description="SH2" evidence="3">
    <location>
        <begin position="264"/>
        <end position="359"/>
    </location>
</feature>
<feature type="region of interest" description="Disordered" evidence="2">
    <location>
        <begin position="126"/>
        <end position="150"/>
    </location>
</feature>
<dbReference type="Gene3D" id="3.30.505.10">
    <property type="entry name" value="SH2 domain"/>
    <property type="match status" value="1"/>
</dbReference>
<dbReference type="AlphaFoldDB" id="A0A1S0UF33"/>
<evidence type="ECO:0000256" key="1">
    <source>
        <dbReference type="PROSITE-ProRule" id="PRU00191"/>
    </source>
</evidence>
<dbReference type="Pfam" id="PF00017">
    <property type="entry name" value="SH2"/>
    <property type="match status" value="1"/>
</dbReference>
<feature type="compositionally biased region" description="Low complexity" evidence="2">
    <location>
        <begin position="126"/>
        <end position="144"/>
    </location>
</feature>
<protein>
    <recommendedName>
        <fullName evidence="3">SH2 domain-containing protein</fullName>
    </recommendedName>
</protein>
<dbReference type="InterPro" id="IPR036860">
    <property type="entry name" value="SH2_dom_sf"/>
</dbReference>
<dbReference type="InParanoid" id="A0A1S0UF33"/>
<evidence type="ECO:0000259" key="3">
    <source>
        <dbReference type="PROSITE" id="PS50001"/>
    </source>
</evidence>
<name>A0A1S0UF33_LOALO</name>
<dbReference type="EMBL" id="JH712442">
    <property type="protein sequence ID" value="EJD74051.1"/>
    <property type="molecule type" value="Genomic_DNA"/>
</dbReference>
<organism evidence="4">
    <name type="scientific">Loa loa</name>
    <name type="common">Eye worm</name>
    <name type="synonym">Filaria loa</name>
    <dbReference type="NCBI Taxonomy" id="7209"/>
    <lineage>
        <taxon>Eukaryota</taxon>
        <taxon>Metazoa</taxon>
        <taxon>Ecdysozoa</taxon>
        <taxon>Nematoda</taxon>
        <taxon>Chromadorea</taxon>
        <taxon>Rhabditida</taxon>
        <taxon>Spirurina</taxon>
        <taxon>Spiruromorpha</taxon>
        <taxon>Filarioidea</taxon>
        <taxon>Onchocercidae</taxon>
        <taxon>Loa</taxon>
    </lineage>
</organism>
<sequence length="392" mass="44416">MIISVLSDILLKIFVLVEEIESVLENAFHAAALIKPISSIINPPKLTSSHFSSSITIHPQQHRTTVIPTNISSSIPISSNRHSSGIEQCKLHITSSVLLNRLFGKTRTNIDLNNVENTTITTTATTTTTTATTSSSSSTNNNNNKQRRRPVSAVFSQALHRLSSASIYNKRFSSTDTSQKLERPATICQASSSTPVATKSNYRHSANLQRISTPQTFTHIQEEEILRPICRTQTTPSLCYDERLTEWIYPIDETLEKQLEQVAYFCKRAHRNRIIGALLEQPEGAFVIRFSESKRKCLALSVRVPFKHNPTGVSHYLIIRNDNGFKLRGSNKYFPSIPMLVTHHSVMPEQLPCRLIFAHWGNMWKCNEMNNNYDYPPCEQVECSNEMFKHNR</sequence>
<keyword evidence="1" id="KW-0727">SH2 domain</keyword>
<dbReference type="OrthoDB" id="10013007at2759"/>
<dbReference type="SMART" id="SM00252">
    <property type="entry name" value="SH2"/>
    <property type="match status" value="1"/>
</dbReference>
<dbReference type="PANTHER" id="PTHR15832:SF2">
    <property type="entry name" value="SH2 DOMAIN-CONTAINING PROTEIN"/>
    <property type="match status" value="1"/>
</dbReference>
<dbReference type="OMA" id="ERPATIC"/>
<proteinExistence type="predicted"/>
<gene>
    <name evidence="4" type="ORF">LOAG_18579</name>
</gene>
<evidence type="ECO:0000256" key="2">
    <source>
        <dbReference type="SAM" id="MobiDB-lite"/>
    </source>
</evidence>
<evidence type="ECO:0000313" key="4">
    <source>
        <dbReference type="EMBL" id="EJD74051.1"/>
    </source>
</evidence>
<dbReference type="PANTHER" id="PTHR15832">
    <property type="entry name" value="SHC (SRC HOMOLOGY DOMAIN C-TERMINAL) ADAPTOR HOMOLOG"/>
    <property type="match status" value="1"/>
</dbReference>
<dbReference type="KEGG" id="loa:LOAG_18579"/>
<dbReference type="CTD" id="9951532"/>
<dbReference type="PROSITE" id="PS50001">
    <property type="entry name" value="SH2"/>
    <property type="match status" value="1"/>
</dbReference>
<dbReference type="InterPro" id="IPR000980">
    <property type="entry name" value="SH2"/>
</dbReference>
<dbReference type="GeneID" id="9951532"/>
<dbReference type="SUPFAM" id="SSF55550">
    <property type="entry name" value="SH2 domain"/>
    <property type="match status" value="1"/>
</dbReference>